<dbReference type="AlphaFoldDB" id="A0ABD0TRX3"/>
<evidence type="ECO:0000313" key="8">
    <source>
        <dbReference type="EMBL" id="KAL0852104.1"/>
    </source>
</evidence>
<dbReference type="PANTHER" id="PTHR46481:SF10">
    <property type="entry name" value="ZINC FINGER BED DOMAIN-CONTAINING PROTEIN 39"/>
    <property type="match status" value="1"/>
</dbReference>
<evidence type="ECO:0000256" key="3">
    <source>
        <dbReference type="ARBA" id="ARBA00022771"/>
    </source>
</evidence>
<dbReference type="InterPro" id="IPR012337">
    <property type="entry name" value="RNaseH-like_sf"/>
</dbReference>
<keyword evidence="5" id="KW-0539">Nucleus</keyword>
<dbReference type="Pfam" id="PF05699">
    <property type="entry name" value="Dimer_Tnp_hAT"/>
    <property type="match status" value="1"/>
</dbReference>
<dbReference type="EMBL" id="JBEDNZ010000001">
    <property type="protein sequence ID" value="KAL0852104.1"/>
    <property type="molecule type" value="Genomic_DNA"/>
</dbReference>
<dbReference type="Proteomes" id="UP001549921">
    <property type="component" value="Unassembled WGS sequence"/>
</dbReference>
<dbReference type="GO" id="GO:0008270">
    <property type="term" value="F:zinc ion binding"/>
    <property type="evidence" value="ECO:0007669"/>
    <property type="project" value="UniProtKB-KW"/>
</dbReference>
<keyword evidence="3" id="KW-0863">Zinc-finger</keyword>
<feature type="region of interest" description="Disordered" evidence="6">
    <location>
        <begin position="285"/>
        <end position="318"/>
    </location>
</feature>
<protein>
    <recommendedName>
        <fullName evidence="7">HAT C-terminal dimerisation domain-containing protein</fullName>
    </recommendedName>
</protein>
<dbReference type="PANTHER" id="PTHR46481">
    <property type="entry name" value="ZINC FINGER BED DOMAIN-CONTAINING PROTEIN 4"/>
    <property type="match status" value="1"/>
</dbReference>
<evidence type="ECO:0000256" key="6">
    <source>
        <dbReference type="SAM" id="MobiDB-lite"/>
    </source>
</evidence>
<name>A0ABD0TRX3_LOXSC</name>
<evidence type="ECO:0000256" key="1">
    <source>
        <dbReference type="ARBA" id="ARBA00004123"/>
    </source>
</evidence>
<feature type="region of interest" description="Disordered" evidence="6">
    <location>
        <begin position="45"/>
        <end position="68"/>
    </location>
</feature>
<feature type="compositionally biased region" description="Acidic residues" evidence="6">
    <location>
        <begin position="45"/>
        <end position="65"/>
    </location>
</feature>
<keyword evidence="2" id="KW-0479">Metal-binding</keyword>
<feature type="domain" description="HAT C-terminal dimerisation" evidence="7">
    <location>
        <begin position="369"/>
        <end position="413"/>
    </location>
</feature>
<comment type="subcellular location">
    <subcellularLocation>
        <location evidence="1">Nucleus</location>
    </subcellularLocation>
</comment>
<sequence length="447" mass="50979">MAITTDGASVMCKVGRNVKAFHQICLAHGIHLGVSDVLYRKATDTEYDENETSDDDESEDEDSDNDVFTSIPVSVPRFNLEYGGVIKKTRSVIKMFLRSPTKNDALQKYVRVQEGRDLALVLDCKTRWSSLADMIERFNRLKTCIEKTLIDFNSASKFSQEEFELLHSIQKSLKIVKITVEALCRRDATLLTAEAALKYMLRKLDNQKTNLSKSLAESLRKRISERRQPLTAILQYLHDSEEYFNDNAETRRVNHPEFPRMSCDELITSISALVQRLQEQTNLHSLQNTSEMSSPAAEKDTSDDETCASSSSSSVMEKELNKAIEKSMTIKRNRSQIGEEENTIQTLIRIEMTLYENGGSRGRFLDATYKYLLSIPPTSVESERAFSAASYICNKIRSSLNDASLDALCFLRSIFQQTRSEWLKFNCACAHIQIYFKIFDFVLTITR</sequence>
<gene>
    <name evidence="8" type="ORF">ABMA28_000344</name>
</gene>
<reference evidence="8 9" key="1">
    <citation type="submission" date="2024-06" db="EMBL/GenBank/DDBJ databases">
        <title>A chromosome-level genome assembly of beet webworm, Loxostege sticticalis.</title>
        <authorList>
            <person name="Zhang Y."/>
        </authorList>
    </citation>
    <scope>NUCLEOTIDE SEQUENCE [LARGE SCALE GENOMIC DNA]</scope>
    <source>
        <strain evidence="8">AQ028</strain>
        <tissue evidence="8">Male pupae</tissue>
    </source>
</reference>
<evidence type="ECO:0000256" key="2">
    <source>
        <dbReference type="ARBA" id="ARBA00022723"/>
    </source>
</evidence>
<accession>A0ABD0TRX3</accession>
<dbReference type="SUPFAM" id="SSF53098">
    <property type="entry name" value="Ribonuclease H-like"/>
    <property type="match status" value="1"/>
</dbReference>
<evidence type="ECO:0000256" key="5">
    <source>
        <dbReference type="ARBA" id="ARBA00023242"/>
    </source>
</evidence>
<proteinExistence type="predicted"/>
<dbReference type="InterPro" id="IPR052035">
    <property type="entry name" value="ZnF_BED_domain_contain"/>
</dbReference>
<dbReference type="GO" id="GO:0005634">
    <property type="term" value="C:nucleus"/>
    <property type="evidence" value="ECO:0007669"/>
    <property type="project" value="UniProtKB-SubCell"/>
</dbReference>
<evidence type="ECO:0000313" key="9">
    <source>
        <dbReference type="Proteomes" id="UP001549921"/>
    </source>
</evidence>
<evidence type="ECO:0000259" key="7">
    <source>
        <dbReference type="Pfam" id="PF05699"/>
    </source>
</evidence>
<comment type="caution">
    <text evidence="8">The sequence shown here is derived from an EMBL/GenBank/DDBJ whole genome shotgun (WGS) entry which is preliminary data.</text>
</comment>
<evidence type="ECO:0000256" key="4">
    <source>
        <dbReference type="ARBA" id="ARBA00022833"/>
    </source>
</evidence>
<keyword evidence="4" id="KW-0862">Zinc</keyword>
<organism evidence="8 9">
    <name type="scientific">Loxostege sticticalis</name>
    <name type="common">Beet webworm moth</name>
    <dbReference type="NCBI Taxonomy" id="481309"/>
    <lineage>
        <taxon>Eukaryota</taxon>
        <taxon>Metazoa</taxon>
        <taxon>Ecdysozoa</taxon>
        <taxon>Arthropoda</taxon>
        <taxon>Hexapoda</taxon>
        <taxon>Insecta</taxon>
        <taxon>Pterygota</taxon>
        <taxon>Neoptera</taxon>
        <taxon>Endopterygota</taxon>
        <taxon>Lepidoptera</taxon>
        <taxon>Glossata</taxon>
        <taxon>Ditrysia</taxon>
        <taxon>Pyraloidea</taxon>
        <taxon>Crambidae</taxon>
        <taxon>Pyraustinae</taxon>
        <taxon>Loxostege</taxon>
    </lineage>
</organism>
<dbReference type="InterPro" id="IPR008906">
    <property type="entry name" value="HATC_C_dom"/>
</dbReference>